<feature type="site" description="Important for catalytic activity" evidence="4">
    <location>
        <position position="138"/>
    </location>
</feature>
<protein>
    <submittedName>
        <fullName evidence="8">3-hydroxybutyryl-CoA dehydrogenase</fullName>
    </submittedName>
</protein>
<proteinExistence type="inferred from homology"/>
<name>A0A0K2SG31_LIMPI</name>
<dbReference type="STRING" id="1555112.LIP_0140"/>
<dbReference type="PANTHER" id="PTHR48075">
    <property type="entry name" value="3-HYDROXYACYL-COA DEHYDROGENASE FAMILY PROTEIN"/>
    <property type="match status" value="1"/>
</dbReference>
<dbReference type="InterPro" id="IPR008927">
    <property type="entry name" value="6-PGluconate_DH-like_C_sf"/>
</dbReference>
<dbReference type="InterPro" id="IPR006176">
    <property type="entry name" value="3-OHacyl-CoA_DH_NAD-bd"/>
</dbReference>
<dbReference type="Gene3D" id="1.10.1040.10">
    <property type="entry name" value="N-(1-d-carboxylethyl)-l-norvaline Dehydrogenase, domain 2"/>
    <property type="match status" value="1"/>
</dbReference>
<dbReference type="Gene3D" id="3.40.50.720">
    <property type="entry name" value="NAD(P)-binding Rossmann-like Domain"/>
    <property type="match status" value="1"/>
</dbReference>
<feature type="domain" description="3-hydroxyacyl-CoA dehydrogenase C-terminal" evidence="6">
    <location>
        <begin position="185"/>
        <end position="281"/>
    </location>
</feature>
<evidence type="ECO:0000259" key="7">
    <source>
        <dbReference type="Pfam" id="PF02737"/>
    </source>
</evidence>
<feature type="binding site" evidence="5">
    <location>
        <position position="117"/>
    </location>
    <ligand>
        <name>CoA</name>
        <dbReference type="ChEBI" id="CHEBI:57287"/>
    </ligand>
</feature>
<dbReference type="SUPFAM" id="SSF48179">
    <property type="entry name" value="6-phosphogluconate dehydrogenase C-terminal domain-like"/>
    <property type="match status" value="1"/>
</dbReference>
<dbReference type="PATRIC" id="fig|1555112.3.peg.143"/>
<dbReference type="InterPro" id="IPR022694">
    <property type="entry name" value="3-OHacyl-CoA_DH"/>
</dbReference>
<evidence type="ECO:0000256" key="1">
    <source>
        <dbReference type="ARBA" id="ARBA00005086"/>
    </source>
</evidence>
<feature type="binding site" evidence="5">
    <location>
        <position position="49"/>
    </location>
    <ligand>
        <name>CoA</name>
        <dbReference type="ChEBI" id="CHEBI:57287"/>
    </ligand>
</feature>
<dbReference type="OrthoDB" id="9771883at2"/>
<dbReference type="RefSeq" id="WP_144440250.1">
    <property type="nucleotide sequence ID" value="NZ_AP014924.1"/>
</dbReference>
<evidence type="ECO:0000256" key="4">
    <source>
        <dbReference type="PIRSR" id="PIRSR000105-1"/>
    </source>
</evidence>
<dbReference type="KEGG" id="lpil:LIP_0140"/>
<accession>A0A0K2SG31</accession>
<dbReference type="PANTHER" id="PTHR48075:SF5">
    <property type="entry name" value="3-HYDROXYBUTYRYL-COA DEHYDROGENASE"/>
    <property type="match status" value="1"/>
</dbReference>
<gene>
    <name evidence="8" type="ORF">LIP_0140</name>
</gene>
<dbReference type="GO" id="GO:0008691">
    <property type="term" value="F:3-hydroxybutyryl-CoA dehydrogenase activity"/>
    <property type="evidence" value="ECO:0007669"/>
    <property type="project" value="TreeGrafter"/>
</dbReference>
<feature type="domain" description="3-hydroxyacyl-CoA dehydrogenase NAD binding" evidence="7">
    <location>
        <begin position="7"/>
        <end position="181"/>
    </location>
</feature>
<dbReference type="EMBL" id="AP014924">
    <property type="protein sequence ID" value="BAS25997.1"/>
    <property type="molecule type" value="Genomic_DNA"/>
</dbReference>
<evidence type="ECO:0000313" key="8">
    <source>
        <dbReference type="EMBL" id="BAS25997.1"/>
    </source>
</evidence>
<dbReference type="AlphaFoldDB" id="A0A0K2SG31"/>
<dbReference type="Pfam" id="PF02737">
    <property type="entry name" value="3HCDH_N"/>
    <property type="match status" value="1"/>
</dbReference>
<keyword evidence="3" id="KW-0560">Oxidoreductase</keyword>
<dbReference type="PIRSF" id="PIRSF000105">
    <property type="entry name" value="HCDH"/>
    <property type="match status" value="1"/>
</dbReference>
<feature type="binding site" evidence="5">
    <location>
        <position position="56"/>
    </location>
    <ligand>
        <name>CoA</name>
        <dbReference type="ChEBI" id="CHEBI:57287"/>
    </ligand>
</feature>
<reference evidence="9" key="2">
    <citation type="journal article" date="2016" name="Int. J. Syst. Evol. Microbiol.">
        <title>Complete genome sequence and cell structure of Limnochorda pilosa, a Gram-negative spore-former within the phylum Firmicutes.</title>
        <authorList>
            <person name="Watanabe M."/>
            <person name="Kojima H."/>
            <person name="Fukui M."/>
        </authorList>
    </citation>
    <scope>NUCLEOTIDE SEQUENCE [LARGE SCALE GENOMIC DNA]</scope>
    <source>
        <strain evidence="9">HC45</strain>
    </source>
</reference>
<dbReference type="InterPro" id="IPR013328">
    <property type="entry name" value="6PGD_dom2"/>
</dbReference>
<dbReference type="SUPFAM" id="SSF51735">
    <property type="entry name" value="NAD(P)-binding Rossmann-fold domains"/>
    <property type="match status" value="1"/>
</dbReference>
<comment type="similarity">
    <text evidence="2">Belongs to the 3-hydroxyacyl-CoA dehydrogenase family.</text>
</comment>
<comment type="pathway">
    <text evidence="1">Lipid metabolism; butanoate metabolism.</text>
</comment>
<keyword evidence="9" id="KW-1185">Reference proteome</keyword>
<dbReference type="GO" id="GO:0070403">
    <property type="term" value="F:NAD+ binding"/>
    <property type="evidence" value="ECO:0007669"/>
    <property type="project" value="InterPro"/>
</dbReference>
<dbReference type="InterPro" id="IPR036291">
    <property type="entry name" value="NAD(P)-bd_dom_sf"/>
</dbReference>
<dbReference type="Proteomes" id="UP000065807">
    <property type="component" value="Chromosome"/>
</dbReference>
<sequence length="285" mass="30789">MGIERLFVVGAGFMGGGIAQVAAQAGIRVTLRDVGREILDRAVKSMGWSLAKLHEKGRLAEAPEAVLERVTPTLDWSGAGEADLVIEAVPERLELKLEVFRELEARAPSALLASNTSSIPITRLAAALSDPGRMMGLHFFSPVPLMPLVEVIHGLRTRPATVEAGLAFVRQVGKEPVEVRADVAGFIANRVAVPTMIEAIQLLEQNVAPAEEIDRAMRLGYGWKMGPLETADMTGLDVIHDVLVAIHQETGDPRYAPPRLLKRLVAAGHLGRKTGQGFYSYVPNQ</sequence>
<dbReference type="InterPro" id="IPR006108">
    <property type="entry name" value="3HC_DH_C"/>
</dbReference>
<reference evidence="9" key="1">
    <citation type="submission" date="2015-07" db="EMBL/GenBank/DDBJ databases">
        <title>Complete genome sequence and phylogenetic analysis of Limnochorda pilosa.</title>
        <authorList>
            <person name="Watanabe M."/>
            <person name="Kojima H."/>
            <person name="Fukui M."/>
        </authorList>
    </citation>
    <scope>NUCLEOTIDE SEQUENCE [LARGE SCALE GENOMIC DNA]</scope>
    <source>
        <strain evidence="9">HC45</strain>
    </source>
</reference>
<evidence type="ECO:0000259" key="6">
    <source>
        <dbReference type="Pfam" id="PF00725"/>
    </source>
</evidence>
<evidence type="ECO:0000313" key="9">
    <source>
        <dbReference type="Proteomes" id="UP000065807"/>
    </source>
</evidence>
<organism evidence="8 9">
    <name type="scientific">Limnochorda pilosa</name>
    <dbReference type="NCBI Taxonomy" id="1555112"/>
    <lineage>
        <taxon>Bacteria</taxon>
        <taxon>Bacillati</taxon>
        <taxon>Bacillota</taxon>
        <taxon>Limnochordia</taxon>
        <taxon>Limnochordales</taxon>
        <taxon>Limnochordaceae</taxon>
        <taxon>Limnochorda</taxon>
    </lineage>
</organism>
<dbReference type="FunFam" id="3.40.50.720:FF:000009">
    <property type="entry name" value="Fatty oxidation complex, alpha subunit"/>
    <property type="match status" value="1"/>
</dbReference>
<dbReference type="GO" id="GO:0006635">
    <property type="term" value="P:fatty acid beta-oxidation"/>
    <property type="evidence" value="ECO:0007669"/>
    <property type="project" value="TreeGrafter"/>
</dbReference>
<evidence type="ECO:0000256" key="2">
    <source>
        <dbReference type="ARBA" id="ARBA00009463"/>
    </source>
</evidence>
<evidence type="ECO:0000256" key="3">
    <source>
        <dbReference type="ARBA" id="ARBA00023002"/>
    </source>
</evidence>
<dbReference type="Pfam" id="PF00725">
    <property type="entry name" value="3HCDH"/>
    <property type="match status" value="1"/>
</dbReference>
<evidence type="ECO:0000256" key="5">
    <source>
        <dbReference type="PIRSR" id="PIRSR000105-3"/>
    </source>
</evidence>